<name>A0A8T0QV35_PANVG</name>
<dbReference type="Proteomes" id="UP000823388">
    <property type="component" value="Chromosome 6N"/>
</dbReference>
<evidence type="ECO:0000313" key="2">
    <source>
        <dbReference type="EMBL" id="KAG2576813.1"/>
    </source>
</evidence>
<gene>
    <name evidence="2" type="ORF">PVAP13_6NG041500</name>
</gene>
<dbReference type="PANTHER" id="PTHR26379">
    <property type="entry name" value="BTB/POZ AND MATH DOMAIN-CONTAINING PROTEIN 1"/>
    <property type="match status" value="1"/>
</dbReference>
<sequence length="254" mass="27388">MSSSIPLSGAGKPSRAASAVVARKAQGFQVFRIDSYSVTTELISGGERITSEPFIVGGRCWRVDYYPNGTDGSKDDDSDAIAVYLRLEGAGHIKTERVRADYKFSLLDLAGNAAYELPKETATFTALRPCFTAAAAVYGGHAPALRVEEAGGDPGRGYACFITKEELRKRGEKLLKDDSLAIRCDITIAQVGSLAVAPPRGAVGPSRPGGYHNCGGYESPDEMYGEHDGRCGQPLPPDDKEYIRRCLTAQRRNY</sequence>
<organism evidence="2 3">
    <name type="scientific">Panicum virgatum</name>
    <name type="common">Blackwell switchgrass</name>
    <dbReference type="NCBI Taxonomy" id="38727"/>
    <lineage>
        <taxon>Eukaryota</taxon>
        <taxon>Viridiplantae</taxon>
        <taxon>Streptophyta</taxon>
        <taxon>Embryophyta</taxon>
        <taxon>Tracheophyta</taxon>
        <taxon>Spermatophyta</taxon>
        <taxon>Magnoliopsida</taxon>
        <taxon>Liliopsida</taxon>
        <taxon>Poales</taxon>
        <taxon>Poaceae</taxon>
        <taxon>PACMAD clade</taxon>
        <taxon>Panicoideae</taxon>
        <taxon>Panicodae</taxon>
        <taxon>Paniceae</taxon>
        <taxon>Panicinae</taxon>
        <taxon>Panicum</taxon>
        <taxon>Panicum sect. Hiantes</taxon>
    </lineage>
</organism>
<dbReference type="Gene3D" id="2.60.210.10">
    <property type="entry name" value="Apoptosis, Tumor Necrosis Factor Receptor Associated Protein 2, Chain A"/>
    <property type="match status" value="1"/>
</dbReference>
<proteinExistence type="predicted"/>
<evidence type="ECO:0000259" key="1">
    <source>
        <dbReference type="PROSITE" id="PS50144"/>
    </source>
</evidence>
<dbReference type="GO" id="GO:0016567">
    <property type="term" value="P:protein ubiquitination"/>
    <property type="evidence" value="ECO:0007669"/>
    <property type="project" value="InterPro"/>
</dbReference>
<feature type="domain" description="MATH" evidence="1">
    <location>
        <begin position="26"/>
        <end position="186"/>
    </location>
</feature>
<dbReference type="InterPro" id="IPR002083">
    <property type="entry name" value="MATH/TRAF_dom"/>
</dbReference>
<accession>A0A8T0QV35</accession>
<dbReference type="Pfam" id="PF22486">
    <property type="entry name" value="MATH_2"/>
    <property type="match status" value="1"/>
</dbReference>
<dbReference type="InterPro" id="IPR045005">
    <property type="entry name" value="BPM1-6"/>
</dbReference>
<reference evidence="2" key="1">
    <citation type="submission" date="2020-05" db="EMBL/GenBank/DDBJ databases">
        <title>WGS assembly of Panicum virgatum.</title>
        <authorList>
            <person name="Lovell J.T."/>
            <person name="Jenkins J."/>
            <person name="Shu S."/>
            <person name="Juenger T.E."/>
            <person name="Schmutz J."/>
        </authorList>
    </citation>
    <scope>NUCLEOTIDE SEQUENCE</scope>
    <source>
        <strain evidence="2">AP13</strain>
    </source>
</reference>
<dbReference type="EMBL" id="CM029048">
    <property type="protein sequence ID" value="KAG2576813.1"/>
    <property type="molecule type" value="Genomic_DNA"/>
</dbReference>
<keyword evidence="3" id="KW-1185">Reference proteome</keyword>
<dbReference type="PROSITE" id="PS50144">
    <property type="entry name" value="MATH"/>
    <property type="match status" value="1"/>
</dbReference>
<dbReference type="CDD" id="cd00121">
    <property type="entry name" value="MATH"/>
    <property type="match status" value="1"/>
</dbReference>
<dbReference type="InterPro" id="IPR008974">
    <property type="entry name" value="TRAF-like"/>
</dbReference>
<evidence type="ECO:0000313" key="3">
    <source>
        <dbReference type="Proteomes" id="UP000823388"/>
    </source>
</evidence>
<dbReference type="SUPFAM" id="SSF49599">
    <property type="entry name" value="TRAF domain-like"/>
    <property type="match status" value="1"/>
</dbReference>
<protein>
    <recommendedName>
        <fullName evidence="1">MATH domain-containing protein</fullName>
    </recommendedName>
</protein>
<dbReference type="AlphaFoldDB" id="A0A8T0QV35"/>
<dbReference type="PANTHER" id="PTHR26379:SF282">
    <property type="entry name" value="OS04G0433000 PROTEIN"/>
    <property type="match status" value="1"/>
</dbReference>
<comment type="caution">
    <text evidence="2">The sequence shown here is derived from an EMBL/GenBank/DDBJ whole genome shotgun (WGS) entry which is preliminary data.</text>
</comment>